<dbReference type="AlphaFoldDB" id="A0A068UZU6"/>
<protein>
    <recommendedName>
        <fullName evidence="1">R13L1/DRL21-like LRR repeat region domain-containing protein</fullName>
    </recommendedName>
</protein>
<dbReference type="PANTHER" id="PTHR47186:SF18">
    <property type="entry name" value="RX N-TERMINAL DOMAIN-CONTAINING PROTEIN"/>
    <property type="match status" value="1"/>
</dbReference>
<dbReference type="Gramene" id="CDP13827">
    <property type="protein sequence ID" value="CDP13827"/>
    <property type="gene ID" value="GSCOC_T00038900001"/>
</dbReference>
<gene>
    <name evidence="2" type="ORF">GSCOC_T00038900001</name>
</gene>
<dbReference type="Pfam" id="PF25019">
    <property type="entry name" value="LRR_R13L1-DRL21"/>
    <property type="match status" value="1"/>
</dbReference>
<dbReference type="Gene3D" id="3.80.10.10">
    <property type="entry name" value="Ribonuclease Inhibitor"/>
    <property type="match status" value="1"/>
</dbReference>
<dbReference type="InParanoid" id="A0A068UZU6"/>
<dbReference type="Pfam" id="PF00560">
    <property type="entry name" value="LRR_1"/>
    <property type="match status" value="1"/>
</dbReference>
<dbReference type="InterPro" id="IPR056789">
    <property type="entry name" value="LRR_R13L1-DRL21"/>
</dbReference>
<reference evidence="3" key="1">
    <citation type="journal article" date="2014" name="Science">
        <title>The coffee genome provides insight into the convergent evolution of caffeine biosynthesis.</title>
        <authorList>
            <person name="Denoeud F."/>
            <person name="Carretero-Paulet L."/>
            <person name="Dereeper A."/>
            <person name="Droc G."/>
            <person name="Guyot R."/>
            <person name="Pietrella M."/>
            <person name="Zheng C."/>
            <person name="Alberti A."/>
            <person name="Anthony F."/>
            <person name="Aprea G."/>
            <person name="Aury J.M."/>
            <person name="Bento P."/>
            <person name="Bernard M."/>
            <person name="Bocs S."/>
            <person name="Campa C."/>
            <person name="Cenci A."/>
            <person name="Combes M.C."/>
            <person name="Crouzillat D."/>
            <person name="Da Silva C."/>
            <person name="Daddiego L."/>
            <person name="De Bellis F."/>
            <person name="Dussert S."/>
            <person name="Garsmeur O."/>
            <person name="Gayraud T."/>
            <person name="Guignon V."/>
            <person name="Jahn K."/>
            <person name="Jamilloux V."/>
            <person name="Joet T."/>
            <person name="Labadie K."/>
            <person name="Lan T."/>
            <person name="Leclercq J."/>
            <person name="Lepelley M."/>
            <person name="Leroy T."/>
            <person name="Li L.T."/>
            <person name="Librado P."/>
            <person name="Lopez L."/>
            <person name="Munoz A."/>
            <person name="Noel B."/>
            <person name="Pallavicini A."/>
            <person name="Perrotta G."/>
            <person name="Poncet V."/>
            <person name="Pot D."/>
            <person name="Priyono X."/>
            <person name="Rigoreau M."/>
            <person name="Rouard M."/>
            <person name="Rozas J."/>
            <person name="Tranchant-Dubreuil C."/>
            <person name="VanBuren R."/>
            <person name="Zhang Q."/>
            <person name="Andrade A.C."/>
            <person name="Argout X."/>
            <person name="Bertrand B."/>
            <person name="de Kochko A."/>
            <person name="Graziosi G."/>
            <person name="Henry R.J."/>
            <person name="Jayarama X."/>
            <person name="Ming R."/>
            <person name="Nagai C."/>
            <person name="Rounsley S."/>
            <person name="Sankoff D."/>
            <person name="Giuliano G."/>
            <person name="Albert V.A."/>
            <person name="Wincker P."/>
            <person name="Lashermes P."/>
        </authorList>
    </citation>
    <scope>NUCLEOTIDE SEQUENCE [LARGE SCALE GENOMIC DNA]</scope>
    <source>
        <strain evidence="3">cv. DH200-94</strain>
    </source>
</reference>
<name>A0A068UZU6_COFCA</name>
<keyword evidence="3" id="KW-1185">Reference proteome</keyword>
<evidence type="ECO:0000259" key="1">
    <source>
        <dbReference type="Pfam" id="PF25019"/>
    </source>
</evidence>
<dbReference type="OrthoDB" id="773208at2759"/>
<dbReference type="PANTHER" id="PTHR47186">
    <property type="entry name" value="LEUCINE-RICH REPEAT-CONTAINING PROTEIN 57"/>
    <property type="match status" value="1"/>
</dbReference>
<dbReference type="OMA" id="EWNGSIN"/>
<dbReference type="Proteomes" id="UP000295252">
    <property type="component" value="Chromosome IV"/>
</dbReference>
<feature type="domain" description="R13L1/DRL21-like LRR repeat region" evidence="1">
    <location>
        <begin position="129"/>
        <end position="247"/>
    </location>
</feature>
<organism evidence="2 3">
    <name type="scientific">Coffea canephora</name>
    <name type="common">Robusta coffee</name>
    <dbReference type="NCBI Taxonomy" id="49390"/>
    <lineage>
        <taxon>Eukaryota</taxon>
        <taxon>Viridiplantae</taxon>
        <taxon>Streptophyta</taxon>
        <taxon>Embryophyta</taxon>
        <taxon>Tracheophyta</taxon>
        <taxon>Spermatophyta</taxon>
        <taxon>Magnoliopsida</taxon>
        <taxon>eudicotyledons</taxon>
        <taxon>Gunneridae</taxon>
        <taxon>Pentapetalae</taxon>
        <taxon>asterids</taxon>
        <taxon>lamiids</taxon>
        <taxon>Gentianales</taxon>
        <taxon>Rubiaceae</taxon>
        <taxon>Ixoroideae</taxon>
        <taxon>Gardenieae complex</taxon>
        <taxon>Bertiereae - Coffeeae clade</taxon>
        <taxon>Coffeeae</taxon>
        <taxon>Coffea</taxon>
    </lineage>
</organism>
<dbReference type="EMBL" id="HG739161">
    <property type="protein sequence ID" value="CDP13827.1"/>
    <property type="molecule type" value="Genomic_DNA"/>
</dbReference>
<sequence length="405" mass="44593">MGLLSNRFLEDTLPQFMSLRVLSLSYYHNIVKLPNSCSGFKQLRFLNLSSTGIKELSESICSFYNLQTLLLSNCRELEELPANLGKLINLCCLDISGTPLKKMPPQMGRLINLQVLTAFVIGKGSGSTIKELGKLSMLILSGLENVSSGRDASMANMKGKEHLDELTLEWNGSINDSQAVRDVLGNLQPHSSIKHLKIIGYGGTTFPDWLGNSLLSHLESLSLSNCENCFSLPALGQLQSFQSLEIELRVHDCGSLSPSHVSRLPASLKSLEYKGCCNLELESSSGEGGGALERLRLENCDSAIVKVEWLASFPMLKYVEIYKCKSVEMISVPAAPAPGIGNQKLSIYDYPRLQSLPEEGLPTFLTALVLTNCPLLEPRLEWDKGQDWPKVAHIPCIVVDWQPIP</sequence>
<accession>A0A068UZU6</accession>
<dbReference type="PhylomeDB" id="A0A068UZU6"/>
<evidence type="ECO:0000313" key="3">
    <source>
        <dbReference type="Proteomes" id="UP000295252"/>
    </source>
</evidence>
<dbReference type="InterPro" id="IPR001611">
    <property type="entry name" value="Leu-rich_rpt"/>
</dbReference>
<dbReference type="SUPFAM" id="SSF52058">
    <property type="entry name" value="L domain-like"/>
    <property type="match status" value="1"/>
</dbReference>
<proteinExistence type="predicted"/>
<evidence type="ECO:0000313" key="2">
    <source>
        <dbReference type="EMBL" id="CDP13827.1"/>
    </source>
</evidence>
<dbReference type="InterPro" id="IPR032675">
    <property type="entry name" value="LRR_dom_sf"/>
</dbReference>